<gene>
    <name evidence="1" type="ORF">CRENPOLYSF2_3370011</name>
</gene>
<proteinExistence type="predicted"/>
<evidence type="ECO:0000313" key="1">
    <source>
        <dbReference type="EMBL" id="SJM93522.1"/>
    </source>
</evidence>
<accession>A0A1R4HB85</accession>
<dbReference type="Proteomes" id="UP000195442">
    <property type="component" value="Unassembled WGS sequence"/>
</dbReference>
<reference evidence="2" key="1">
    <citation type="submission" date="2017-02" db="EMBL/GenBank/DDBJ databases">
        <authorList>
            <person name="Daims H."/>
        </authorList>
    </citation>
    <scope>NUCLEOTIDE SEQUENCE [LARGE SCALE GENOMIC DNA]</scope>
</reference>
<sequence length="239" mass="26651">MLHRSYRSNYFSPTWIGTLLLSLLIVDLANAHYSPDDFIVKGVSGNNIVVNQRWDRGCVPGFVDATWTRGERTIIGLELVVTLMDYHNKSTKPDCTTGLTQINIFVESLISDNILVPTKWVDIHGKSAKAPRGLKHVYRANGVTVSMTRSTVTLMTRARADYFNQIAACDFTDWEVGMGKDVTDCVTGGVNPSKGTIVVDDRKLPWKVYDNFFGGEVDLYPTQTENTREFLGPLPLGTK</sequence>
<dbReference type="AlphaFoldDB" id="A0A1R4HB85"/>
<protein>
    <submittedName>
        <fullName evidence="1">Uncharacterized protein</fullName>
    </submittedName>
</protein>
<name>A0A1R4HB85_9GAMM</name>
<evidence type="ECO:0000313" key="2">
    <source>
        <dbReference type="Proteomes" id="UP000195442"/>
    </source>
</evidence>
<organism evidence="1 2">
    <name type="scientific">Crenothrix polyspora</name>
    <dbReference type="NCBI Taxonomy" id="360316"/>
    <lineage>
        <taxon>Bacteria</taxon>
        <taxon>Pseudomonadati</taxon>
        <taxon>Pseudomonadota</taxon>
        <taxon>Gammaproteobacteria</taxon>
        <taxon>Methylococcales</taxon>
        <taxon>Crenotrichaceae</taxon>
        <taxon>Crenothrix</taxon>
    </lineage>
</organism>
<dbReference type="EMBL" id="FUKJ01000265">
    <property type="protein sequence ID" value="SJM93522.1"/>
    <property type="molecule type" value="Genomic_DNA"/>
</dbReference>
<dbReference type="RefSeq" id="WP_087147417.1">
    <property type="nucleotide sequence ID" value="NZ_FUKJ01000265.1"/>
</dbReference>
<keyword evidence="2" id="KW-1185">Reference proteome</keyword>